<feature type="domain" description="Gfo/Idh/MocA-like oxidoreductase N-terminal" evidence="1">
    <location>
        <begin position="7"/>
        <end position="129"/>
    </location>
</feature>
<dbReference type="PANTHER" id="PTHR43249:SF1">
    <property type="entry name" value="D-GLUCOSIDE 3-DEHYDROGENASE"/>
    <property type="match status" value="1"/>
</dbReference>
<dbReference type="PANTHER" id="PTHR43249">
    <property type="entry name" value="UDP-N-ACETYL-2-AMINO-2-DEOXY-D-GLUCURONATE OXIDASE"/>
    <property type="match status" value="1"/>
</dbReference>
<evidence type="ECO:0000313" key="2">
    <source>
        <dbReference type="EMBL" id="NOU95551.1"/>
    </source>
</evidence>
<dbReference type="SUPFAM" id="SSF55347">
    <property type="entry name" value="Glyceraldehyde-3-phosphate dehydrogenase-like, C-terminal domain"/>
    <property type="match status" value="1"/>
</dbReference>
<dbReference type="Gene3D" id="3.40.50.720">
    <property type="entry name" value="NAD(P)-binding Rossmann-like Domain"/>
    <property type="match status" value="1"/>
</dbReference>
<dbReference type="Proteomes" id="UP000641588">
    <property type="component" value="Unassembled WGS sequence"/>
</dbReference>
<reference evidence="2" key="1">
    <citation type="submission" date="2019-10" db="EMBL/GenBank/DDBJ databases">
        <title>Description of Paenibacillus glebae sp. nov.</title>
        <authorList>
            <person name="Carlier A."/>
            <person name="Qi S."/>
        </authorList>
    </citation>
    <scope>NUCLEOTIDE SEQUENCE</scope>
    <source>
        <strain evidence="2">LMG 31456</strain>
    </source>
</reference>
<gene>
    <name evidence="2" type="ORF">GC093_20295</name>
</gene>
<organism evidence="2 3">
    <name type="scientific">Paenibacillus foliorum</name>
    <dbReference type="NCBI Taxonomy" id="2654974"/>
    <lineage>
        <taxon>Bacteria</taxon>
        <taxon>Bacillati</taxon>
        <taxon>Bacillota</taxon>
        <taxon>Bacilli</taxon>
        <taxon>Bacillales</taxon>
        <taxon>Paenibacillaceae</taxon>
        <taxon>Paenibacillus</taxon>
    </lineage>
</organism>
<dbReference type="InterPro" id="IPR052515">
    <property type="entry name" value="Gfo/Idh/MocA_Oxidoreductase"/>
</dbReference>
<dbReference type="EMBL" id="WHOD01000070">
    <property type="protein sequence ID" value="NOU95551.1"/>
    <property type="molecule type" value="Genomic_DNA"/>
</dbReference>
<dbReference type="SUPFAM" id="SSF51735">
    <property type="entry name" value="NAD(P)-binding Rossmann-fold domains"/>
    <property type="match status" value="1"/>
</dbReference>
<comment type="caution">
    <text evidence="2">The sequence shown here is derived from an EMBL/GenBank/DDBJ whole genome shotgun (WGS) entry which is preliminary data.</text>
</comment>
<dbReference type="InterPro" id="IPR000683">
    <property type="entry name" value="Gfo/Idh/MocA-like_OxRdtase_N"/>
</dbReference>
<evidence type="ECO:0000313" key="3">
    <source>
        <dbReference type="Proteomes" id="UP000641588"/>
    </source>
</evidence>
<protein>
    <submittedName>
        <fullName evidence="2">Gfo/Idh/MocA family oxidoreductase</fullName>
    </submittedName>
</protein>
<dbReference type="RefSeq" id="WP_171653737.1">
    <property type="nucleotide sequence ID" value="NZ_WHOD01000070.1"/>
</dbReference>
<name>A0A972H3H0_9BACL</name>
<proteinExistence type="predicted"/>
<dbReference type="GO" id="GO:0000166">
    <property type="term" value="F:nucleotide binding"/>
    <property type="evidence" value="ECO:0007669"/>
    <property type="project" value="InterPro"/>
</dbReference>
<dbReference type="Pfam" id="PF01408">
    <property type="entry name" value="GFO_IDH_MocA"/>
    <property type="match status" value="1"/>
</dbReference>
<dbReference type="InterPro" id="IPR036291">
    <property type="entry name" value="NAD(P)-bd_dom_sf"/>
</dbReference>
<dbReference type="Gene3D" id="3.30.360.10">
    <property type="entry name" value="Dihydrodipicolinate Reductase, domain 2"/>
    <property type="match status" value="1"/>
</dbReference>
<accession>A0A972H3H0</accession>
<keyword evidence="3" id="KW-1185">Reference proteome</keyword>
<evidence type="ECO:0000259" key="1">
    <source>
        <dbReference type="Pfam" id="PF01408"/>
    </source>
</evidence>
<sequence>MNGKKVSILLVGIGGYGNRYVEELLKVTDDSQFTIAGVVEVNPDRSRYVQELKDRGITFHSDLESFYAVSEADLAIISTPIQFHCQHVCTALLNGSHVLCEKPIAATVQDAQKMIEARDKSGKFVAIGYNLSFNDQIQELKRDILSGTFGKPKRLKTIVLWRRPLAYFQSGWKGKRKSASGDWILDSVAHNATAHFLHNMFYLTGSRTDASAKLQNVAAELYRANDIETFDTCALRVKTVDDVEILFYTSHTILNNEGPIFSFEFEKATVSFADGQNDNQITALFHDGTEKVYASTGTTACEDKLRVCIGALASGSDEIPCGLEAAYPQLLCVNAMMDAIPEIPGFPKTLVGLDEETNAVWVEGVEDVLKQCFEQGVLPSEAGVPWAVPAQTADLTNYRMFKG</sequence>
<dbReference type="AlphaFoldDB" id="A0A972H3H0"/>